<evidence type="ECO:0000256" key="1">
    <source>
        <dbReference type="SAM" id="SignalP"/>
    </source>
</evidence>
<dbReference type="PROSITE" id="PS50911">
    <property type="entry name" value="CHAP"/>
    <property type="match status" value="1"/>
</dbReference>
<dbReference type="Gene3D" id="3.90.1720.10">
    <property type="entry name" value="endopeptidase domain like (from Nostoc punctiforme)"/>
    <property type="match status" value="1"/>
</dbReference>
<sequence length="226" mass="23654">MHVLNTCVRAALAGGALASALLIASPAAHADNPATGKGSAAAQSMAETASRLPKISSMDVLKLARSQVGISENAKGGGTKFQHWYMSTPRARETLARDGGALTDYLNAPWCDMFVSWVGQQLGIGPVMGSDAYTVEHAQWFADHGRWGHTPKPGAVVFFSWSGSEDIDDIQHVGFVVKDNGNGTIQTIEGNTGDGGAVEVRTRPTSQVAGYGYPMYPGDISASASS</sequence>
<dbReference type="InterPro" id="IPR038765">
    <property type="entry name" value="Papain-like_cys_pep_sf"/>
</dbReference>
<gene>
    <name evidence="3" type="ORF">SAMN05421833_13827</name>
</gene>
<evidence type="ECO:0000313" key="4">
    <source>
        <dbReference type="Proteomes" id="UP000186096"/>
    </source>
</evidence>
<dbReference type="OrthoDB" id="5124837at2"/>
<dbReference type="RefSeq" id="WP_076442045.1">
    <property type="nucleotide sequence ID" value="NZ_FTNI01000038.1"/>
</dbReference>
<accession>A0A1N7H6Y3</accession>
<dbReference type="Proteomes" id="UP000186096">
    <property type="component" value="Unassembled WGS sequence"/>
</dbReference>
<feature type="domain" description="Peptidase C51" evidence="2">
    <location>
        <begin position="86"/>
        <end position="215"/>
    </location>
</feature>
<proteinExistence type="predicted"/>
<dbReference type="STRING" id="58117.SAMN05421833_13827"/>
<dbReference type="InterPro" id="IPR007921">
    <property type="entry name" value="CHAP_dom"/>
</dbReference>
<name>A0A1N7H6Y3_9ACTN</name>
<organism evidence="3 4">
    <name type="scientific">Microbispora rosea</name>
    <dbReference type="NCBI Taxonomy" id="58117"/>
    <lineage>
        <taxon>Bacteria</taxon>
        <taxon>Bacillati</taxon>
        <taxon>Actinomycetota</taxon>
        <taxon>Actinomycetes</taxon>
        <taxon>Streptosporangiales</taxon>
        <taxon>Streptosporangiaceae</taxon>
        <taxon>Microbispora</taxon>
    </lineage>
</organism>
<feature type="signal peptide" evidence="1">
    <location>
        <begin position="1"/>
        <end position="30"/>
    </location>
</feature>
<keyword evidence="4" id="KW-1185">Reference proteome</keyword>
<protein>
    <submittedName>
        <fullName evidence="3">CHAP domain-containing protein</fullName>
    </submittedName>
</protein>
<reference evidence="4" key="1">
    <citation type="submission" date="2017-01" db="EMBL/GenBank/DDBJ databases">
        <authorList>
            <person name="Varghese N."/>
            <person name="Submissions S."/>
        </authorList>
    </citation>
    <scope>NUCLEOTIDE SEQUENCE [LARGE SCALE GENOMIC DNA]</scope>
    <source>
        <strain evidence="4">ATCC 12950</strain>
    </source>
</reference>
<keyword evidence="1" id="KW-0732">Signal</keyword>
<dbReference type="SUPFAM" id="SSF54001">
    <property type="entry name" value="Cysteine proteinases"/>
    <property type="match status" value="1"/>
</dbReference>
<dbReference type="Pfam" id="PF05257">
    <property type="entry name" value="CHAP"/>
    <property type="match status" value="1"/>
</dbReference>
<evidence type="ECO:0000259" key="2">
    <source>
        <dbReference type="PROSITE" id="PS50911"/>
    </source>
</evidence>
<dbReference type="EMBL" id="FTNI01000038">
    <property type="protein sequence ID" value="SIS20582.1"/>
    <property type="molecule type" value="Genomic_DNA"/>
</dbReference>
<feature type="chain" id="PRO_5013224293" evidence="1">
    <location>
        <begin position="31"/>
        <end position="226"/>
    </location>
</feature>
<evidence type="ECO:0000313" key="3">
    <source>
        <dbReference type="EMBL" id="SIS20582.1"/>
    </source>
</evidence>
<dbReference type="AlphaFoldDB" id="A0A1N7H6Y3"/>